<dbReference type="GO" id="GO:0016791">
    <property type="term" value="F:phosphatase activity"/>
    <property type="evidence" value="ECO:0007669"/>
    <property type="project" value="TreeGrafter"/>
</dbReference>
<evidence type="ECO:0000259" key="3">
    <source>
        <dbReference type="SMART" id="SM00331"/>
    </source>
</evidence>
<feature type="domain" description="PPM-type phosphatase" evidence="3">
    <location>
        <begin position="205"/>
        <end position="418"/>
    </location>
</feature>
<dbReference type="AlphaFoldDB" id="A0A1G9C286"/>
<evidence type="ECO:0000259" key="2">
    <source>
        <dbReference type="SMART" id="SM00065"/>
    </source>
</evidence>
<dbReference type="SMART" id="SM00331">
    <property type="entry name" value="PP2C_SIG"/>
    <property type="match status" value="1"/>
</dbReference>
<evidence type="ECO:0000256" key="1">
    <source>
        <dbReference type="ARBA" id="ARBA00022801"/>
    </source>
</evidence>
<dbReference type="EMBL" id="FNGA01000001">
    <property type="protein sequence ID" value="SDK45811.1"/>
    <property type="molecule type" value="Genomic_DNA"/>
</dbReference>
<dbReference type="InterPro" id="IPR036457">
    <property type="entry name" value="PPM-type-like_dom_sf"/>
</dbReference>
<dbReference type="InterPro" id="IPR029016">
    <property type="entry name" value="GAF-like_dom_sf"/>
</dbReference>
<sequence>MSSQARRLKKLIQANEVLASIESLVDLLPQLLRLAQDVTGAEASSILLYNKEKNVLEFALAMNDVLSEMSMDILKTRIELPLGKGIAGWVALHKKSLNVVDAQNDARFSRDADKKTGFETRCILCVPIIHKGELQGVVQVLNSSSKDCFNIEDQELLESFGHLAGVALVRSELMIQRLNQQKFETQLEAASRIQKQFNPKTPELTGGNHIWGNSVPAHFVGGDLYDFIPNSDGSWYVYVADVSGKGLPAALIMSALWTRIRAAAVKELSPNEMMTEINKAAFEFMGGEVFATMVLVRFYPETGKCSYCVAGHPAPLLVADGEVKEMDRPLGLPVGILDDGEFGLAEISLEKGQSLIVVTDGVDEARNKDKDFFGTERLAEALKIEGKPPLGKSLLKAVSRWRGKTPPNDDTTVVEIYKS</sequence>
<accession>A0A1G9C286</accession>
<evidence type="ECO:0000313" key="5">
    <source>
        <dbReference type="Proteomes" id="UP000199053"/>
    </source>
</evidence>
<keyword evidence="1" id="KW-0378">Hydrolase</keyword>
<dbReference type="PANTHER" id="PTHR43156:SF2">
    <property type="entry name" value="STAGE II SPORULATION PROTEIN E"/>
    <property type="match status" value="1"/>
</dbReference>
<keyword evidence="5" id="KW-1185">Reference proteome</keyword>
<dbReference type="Gene3D" id="3.60.40.10">
    <property type="entry name" value="PPM-type phosphatase domain"/>
    <property type="match status" value="1"/>
</dbReference>
<dbReference type="Pfam" id="PF13185">
    <property type="entry name" value="GAF_2"/>
    <property type="match status" value="1"/>
</dbReference>
<dbReference type="SMART" id="SM00065">
    <property type="entry name" value="GAF"/>
    <property type="match status" value="1"/>
</dbReference>
<dbReference type="Pfam" id="PF07228">
    <property type="entry name" value="SpoIIE"/>
    <property type="match status" value="1"/>
</dbReference>
<proteinExistence type="predicted"/>
<dbReference type="OrthoDB" id="343514at2"/>
<dbReference type="STRING" id="246191.SAMN05660337_0513"/>
<dbReference type="RefSeq" id="WP_092157922.1">
    <property type="nucleotide sequence ID" value="NZ_FNGA01000001.1"/>
</dbReference>
<gene>
    <name evidence="4" type="ORF">SAMN05660337_0513</name>
</gene>
<dbReference type="InterPro" id="IPR003018">
    <property type="entry name" value="GAF"/>
</dbReference>
<dbReference type="InterPro" id="IPR052016">
    <property type="entry name" value="Bact_Sigma-Reg"/>
</dbReference>
<name>A0A1G9C286_9BACT</name>
<dbReference type="InterPro" id="IPR001932">
    <property type="entry name" value="PPM-type_phosphatase-like_dom"/>
</dbReference>
<feature type="domain" description="GAF" evidence="2">
    <location>
        <begin position="23"/>
        <end position="178"/>
    </location>
</feature>
<dbReference type="PANTHER" id="PTHR43156">
    <property type="entry name" value="STAGE II SPORULATION PROTEIN E-RELATED"/>
    <property type="match status" value="1"/>
</dbReference>
<dbReference type="SUPFAM" id="SSF55781">
    <property type="entry name" value="GAF domain-like"/>
    <property type="match status" value="1"/>
</dbReference>
<protein>
    <submittedName>
        <fullName evidence="4">Serine phosphatase RsbU, regulator of sigma subunit</fullName>
    </submittedName>
</protein>
<organism evidence="4 5">
    <name type="scientific">Maridesulfovibrio ferrireducens</name>
    <dbReference type="NCBI Taxonomy" id="246191"/>
    <lineage>
        <taxon>Bacteria</taxon>
        <taxon>Pseudomonadati</taxon>
        <taxon>Thermodesulfobacteriota</taxon>
        <taxon>Desulfovibrionia</taxon>
        <taxon>Desulfovibrionales</taxon>
        <taxon>Desulfovibrionaceae</taxon>
        <taxon>Maridesulfovibrio</taxon>
    </lineage>
</organism>
<dbReference type="Proteomes" id="UP000199053">
    <property type="component" value="Unassembled WGS sequence"/>
</dbReference>
<reference evidence="5" key="1">
    <citation type="submission" date="2016-10" db="EMBL/GenBank/DDBJ databases">
        <authorList>
            <person name="Varghese N."/>
            <person name="Submissions S."/>
        </authorList>
    </citation>
    <scope>NUCLEOTIDE SEQUENCE [LARGE SCALE GENOMIC DNA]</scope>
    <source>
        <strain evidence="5">DSM 16995</strain>
    </source>
</reference>
<evidence type="ECO:0000313" key="4">
    <source>
        <dbReference type="EMBL" id="SDK45811.1"/>
    </source>
</evidence>
<dbReference type="Gene3D" id="3.30.450.40">
    <property type="match status" value="1"/>
</dbReference>